<dbReference type="PANTHER" id="PTHR31490:SF88">
    <property type="entry name" value="BETA-XYLANASE"/>
    <property type="match status" value="1"/>
</dbReference>
<dbReference type="STRING" id="1122159.SAMN02745246_00972"/>
<dbReference type="SMART" id="SM00633">
    <property type="entry name" value="Glyco_10"/>
    <property type="match status" value="1"/>
</dbReference>
<evidence type="ECO:0000256" key="6">
    <source>
        <dbReference type="ARBA" id="ARBA00022801"/>
    </source>
</evidence>
<evidence type="ECO:0000256" key="10">
    <source>
        <dbReference type="SAM" id="SignalP"/>
    </source>
</evidence>
<feature type="chain" id="PRO_5020221284" description="endo-1,4-beta-xylanase" evidence="10">
    <location>
        <begin position="24"/>
        <end position="722"/>
    </location>
</feature>
<keyword evidence="6 12" id="KW-0378">Hydrolase</keyword>
<reference evidence="12 13" key="1">
    <citation type="submission" date="2018-07" db="EMBL/GenBank/DDBJ databases">
        <title>Leeuwenhoekiella genomics.</title>
        <authorList>
            <person name="Tahon G."/>
            <person name="Willems A."/>
        </authorList>
    </citation>
    <scope>NUCLEOTIDE SEQUENCE [LARGE SCALE GENOMIC DNA]</scope>
    <source>
        <strain evidence="12 13">LMG 1345</strain>
    </source>
</reference>
<dbReference type="Gene3D" id="3.20.20.80">
    <property type="entry name" value="Glycosidases"/>
    <property type="match status" value="2"/>
</dbReference>
<keyword evidence="4" id="KW-0858">Xylan degradation</keyword>
<comment type="caution">
    <text evidence="12">The sequence shown here is derived from an EMBL/GenBank/DDBJ whole genome shotgun (WGS) entry which is preliminary data.</text>
</comment>
<keyword evidence="9" id="KW-0624">Polysaccharide degradation</keyword>
<name>A0A4Q0PPH2_9FLAO</name>
<dbReference type="PROSITE" id="PS51257">
    <property type="entry name" value="PROKAR_LIPOPROTEIN"/>
    <property type="match status" value="1"/>
</dbReference>
<dbReference type="SUPFAM" id="SSF51445">
    <property type="entry name" value="(Trans)glycosidases"/>
    <property type="match status" value="1"/>
</dbReference>
<sequence length="722" mass="79586">MKNFYLKYALGAGLAFFASCAEMDPLDYQVEKPLSIEMQEELNSLETLKTYVSDPSFKLGAGTSIGSYNDKGGVFMLTNTNFHEATAGYGMKHGAVVGADGELNLTAVTEFIENTEAEGISVYGHTLMWHANQNAEFLNSTIAPIVIPATGGPDWDVMGSNDFETDEASNYTKPNENSIFSFTADGEGAEATGRALMVTNDQVQTNDYDSQLFFTFSEPTAVGDVYRLTMQIKADDPATVPTQAQTTPGNYKYFDFFGQLNFTTDWTSVNVEITINENTAGCNTIAFNLGATATTYYFDAIEVARLNESGGGGPDWEALVNKTFEPDDDTSNYQSNGPNAVFSFTAEGTGFENQGRALKITNDAVRDEDFNSQLFVVFPKTTEVGLKYRLEMDIRADDPATIPTQAHTTPGGYKHYDFFGGINATTEWKHIDVQTTIGEATSGCTAIAFNLGSTATSYYVDNLKVSWFNEEAGGETIIEKTPEEKRDTLSFHLNEWISGIMEVSKSNTHAWDVVNEPMDDGKPYELKTAVGRSEIAPDEFFWQDYLGKDYGVLAFKLAETYGNADDVLFINDYNLEYNLDKCKGIIAYAEYIEDNGGRVDGIGTQMHINIDSDKAKITEMFELLAATGKMIKISELDIGVGVKTSEATEELYMEQAAMYQFVLQEYFSIIPKEQQYGVTIWSPTDSPENSSWRAGEPIGLWTQGLSRKPAYKGVVEGLSAQN</sequence>
<dbReference type="RefSeq" id="WP_073097660.1">
    <property type="nucleotide sequence ID" value="NZ_QOVL01000003.1"/>
</dbReference>
<evidence type="ECO:0000313" key="13">
    <source>
        <dbReference type="Proteomes" id="UP000290608"/>
    </source>
</evidence>
<dbReference type="PANTHER" id="PTHR31490">
    <property type="entry name" value="GLYCOSYL HYDROLASE"/>
    <property type="match status" value="1"/>
</dbReference>
<dbReference type="InterPro" id="IPR017853">
    <property type="entry name" value="GH"/>
</dbReference>
<evidence type="ECO:0000313" key="12">
    <source>
        <dbReference type="EMBL" id="RXG32381.1"/>
    </source>
</evidence>
<dbReference type="EMBL" id="QOVL01000003">
    <property type="protein sequence ID" value="RXG32381.1"/>
    <property type="molecule type" value="Genomic_DNA"/>
</dbReference>
<evidence type="ECO:0000259" key="11">
    <source>
        <dbReference type="PROSITE" id="PS51760"/>
    </source>
</evidence>
<evidence type="ECO:0000256" key="5">
    <source>
        <dbReference type="ARBA" id="ARBA00022729"/>
    </source>
</evidence>
<evidence type="ECO:0000256" key="3">
    <source>
        <dbReference type="ARBA" id="ARBA00012590"/>
    </source>
</evidence>
<dbReference type="Pfam" id="PF00331">
    <property type="entry name" value="Glyco_hydro_10"/>
    <property type="match status" value="2"/>
</dbReference>
<gene>
    <name evidence="12" type="ORF">DSL99_703</name>
</gene>
<dbReference type="InterPro" id="IPR044846">
    <property type="entry name" value="GH10"/>
</dbReference>
<feature type="signal peptide" evidence="10">
    <location>
        <begin position="1"/>
        <end position="23"/>
    </location>
</feature>
<organism evidence="12 13">
    <name type="scientific">Leeuwenhoekiella marinoflava</name>
    <dbReference type="NCBI Taxonomy" id="988"/>
    <lineage>
        <taxon>Bacteria</taxon>
        <taxon>Pseudomonadati</taxon>
        <taxon>Bacteroidota</taxon>
        <taxon>Flavobacteriia</taxon>
        <taxon>Flavobacteriales</taxon>
        <taxon>Flavobacteriaceae</taxon>
        <taxon>Leeuwenhoekiella</taxon>
    </lineage>
</organism>
<dbReference type="GO" id="GO:0045493">
    <property type="term" value="P:xylan catabolic process"/>
    <property type="evidence" value="ECO:0007669"/>
    <property type="project" value="UniProtKB-KW"/>
</dbReference>
<comment type="similarity">
    <text evidence="2">Belongs to the glycosyl hydrolase 10 (cellulase F) family.</text>
</comment>
<dbReference type="SUPFAM" id="SSF49785">
    <property type="entry name" value="Galactose-binding domain-like"/>
    <property type="match status" value="2"/>
</dbReference>
<feature type="domain" description="GH10" evidence="11">
    <location>
        <begin position="441"/>
        <end position="717"/>
    </location>
</feature>
<evidence type="ECO:0000256" key="2">
    <source>
        <dbReference type="ARBA" id="ARBA00007495"/>
    </source>
</evidence>
<keyword evidence="7" id="KW-0119">Carbohydrate metabolism</keyword>
<evidence type="ECO:0000256" key="9">
    <source>
        <dbReference type="ARBA" id="ARBA00023326"/>
    </source>
</evidence>
<dbReference type="InterPro" id="IPR008979">
    <property type="entry name" value="Galactose-bd-like_sf"/>
</dbReference>
<proteinExistence type="inferred from homology"/>
<accession>A0A4Q0PPH2</accession>
<protein>
    <recommendedName>
        <fullName evidence="3">endo-1,4-beta-xylanase</fullName>
        <ecNumber evidence="3">3.2.1.8</ecNumber>
    </recommendedName>
</protein>
<dbReference type="InterPro" id="IPR001000">
    <property type="entry name" value="GH10_dom"/>
</dbReference>
<dbReference type="Gene3D" id="2.60.120.260">
    <property type="entry name" value="Galactose-binding domain-like"/>
    <property type="match status" value="2"/>
</dbReference>
<comment type="catalytic activity">
    <reaction evidence="1">
        <text>Endohydrolysis of (1-&gt;4)-beta-D-xylosidic linkages in xylans.</text>
        <dbReference type="EC" id="3.2.1.8"/>
    </reaction>
</comment>
<dbReference type="EC" id="3.2.1.8" evidence="3"/>
<dbReference type="AlphaFoldDB" id="A0A4Q0PPH2"/>
<dbReference type="PROSITE" id="PS51760">
    <property type="entry name" value="GH10_2"/>
    <property type="match status" value="1"/>
</dbReference>
<keyword evidence="5 10" id="KW-0732">Signal</keyword>
<evidence type="ECO:0000256" key="8">
    <source>
        <dbReference type="ARBA" id="ARBA00023295"/>
    </source>
</evidence>
<dbReference type="Proteomes" id="UP000290608">
    <property type="component" value="Unassembled WGS sequence"/>
</dbReference>
<evidence type="ECO:0000256" key="1">
    <source>
        <dbReference type="ARBA" id="ARBA00000681"/>
    </source>
</evidence>
<evidence type="ECO:0000256" key="4">
    <source>
        <dbReference type="ARBA" id="ARBA00022651"/>
    </source>
</evidence>
<keyword evidence="8" id="KW-0326">Glycosidase</keyword>
<evidence type="ECO:0000256" key="7">
    <source>
        <dbReference type="ARBA" id="ARBA00023277"/>
    </source>
</evidence>
<dbReference type="GO" id="GO:0031176">
    <property type="term" value="F:endo-1,4-beta-xylanase activity"/>
    <property type="evidence" value="ECO:0007669"/>
    <property type="project" value="UniProtKB-EC"/>
</dbReference>